<evidence type="ECO:0000313" key="1">
    <source>
        <dbReference type="EMBL" id="KDR76638.1"/>
    </source>
</evidence>
<accession>A0A067TCB4</accession>
<keyword evidence="2" id="KW-1185">Reference proteome</keyword>
<name>A0A067TCB4_GALM3</name>
<dbReference type="EMBL" id="KL142378">
    <property type="protein sequence ID" value="KDR76638.1"/>
    <property type="molecule type" value="Genomic_DNA"/>
</dbReference>
<organism evidence="1 2">
    <name type="scientific">Galerina marginata (strain CBS 339.88)</name>
    <dbReference type="NCBI Taxonomy" id="685588"/>
    <lineage>
        <taxon>Eukaryota</taxon>
        <taxon>Fungi</taxon>
        <taxon>Dikarya</taxon>
        <taxon>Basidiomycota</taxon>
        <taxon>Agaricomycotina</taxon>
        <taxon>Agaricomycetes</taxon>
        <taxon>Agaricomycetidae</taxon>
        <taxon>Agaricales</taxon>
        <taxon>Agaricineae</taxon>
        <taxon>Strophariaceae</taxon>
        <taxon>Galerina</taxon>
    </lineage>
</organism>
<sequence length="264" mass="29639">MSSRLRHTVDVENVDAIRAVVNDSLQFYHHLTRSAPYIPKAISVELKELEAEVDKDCVKLLHPIGKNLFAKEPARVVVDLNTQWVYTMSICNEGDLPLYPYLFYFNPANLTIIDCYKPPVGGGQARLTTGVEAPLLPNSELRIRFDGSENSPWRFQIPTEETRGLGFFRLFLSTRPAYFDNILQEMTPFVSGFVHDGKLTATGLPKVETFAPIGGRQRVVEAPEAETWTGQSFPVILDSVLPASTGQYLWNISRAMMASRVKFA</sequence>
<evidence type="ECO:0000313" key="2">
    <source>
        <dbReference type="Proteomes" id="UP000027222"/>
    </source>
</evidence>
<dbReference type="HOGENOM" id="CLU_1053898_0_0_1"/>
<gene>
    <name evidence="1" type="ORF">GALMADRAFT_139546</name>
</gene>
<reference evidence="2" key="1">
    <citation type="journal article" date="2014" name="Proc. Natl. Acad. Sci. U.S.A.">
        <title>Extensive sampling of basidiomycete genomes demonstrates inadequacy of the white-rot/brown-rot paradigm for wood decay fungi.</title>
        <authorList>
            <person name="Riley R."/>
            <person name="Salamov A.A."/>
            <person name="Brown D.W."/>
            <person name="Nagy L.G."/>
            <person name="Floudas D."/>
            <person name="Held B.W."/>
            <person name="Levasseur A."/>
            <person name="Lombard V."/>
            <person name="Morin E."/>
            <person name="Otillar R."/>
            <person name="Lindquist E.A."/>
            <person name="Sun H."/>
            <person name="LaButti K.M."/>
            <person name="Schmutz J."/>
            <person name="Jabbour D."/>
            <person name="Luo H."/>
            <person name="Baker S.E."/>
            <person name="Pisabarro A.G."/>
            <person name="Walton J.D."/>
            <person name="Blanchette R.A."/>
            <person name="Henrissat B."/>
            <person name="Martin F."/>
            <person name="Cullen D."/>
            <person name="Hibbett D.S."/>
            <person name="Grigoriev I.V."/>
        </authorList>
    </citation>
    <scope>NUCLEOTIDE SEQUENCE [LARGE SCALE GENOMIC DNA]</scope>
    <source>
        <strain evidence="2">CBS 339.88</strain>
    </source>
</reference>
<protein>
    <submittedName>
        <fullName evidence="1">Uncharacterized protein</fullName>
    </submittedName>
</protein>
<dbReference type="OrthoDB" id="3223806at2759"/>
<dbReference type="Proteomes" id="UP000027222">
    <property type="component" value="Unassembled WGS sequence"/>
</dbReference>
<proteinExistence type="predicted"/>
<dbReference type="AlphaFoldDB" id="A0A067TCB4"/>